<keyword evidence="4" id="KW-1185">Reference proteome</keyword>
<name>A0ABT6AUG1_9BURK</name>
<protein>
    <submittedName>
        <fullName evidence="3">3-oxoadipate enol-lactonase</fullName>
        <ecNumber evidence="3">3.1.1.24</ecNumber>
    </submittedName>
</protein>
<dbReference type="InterPro" id="IPR026968">
    <property type="entry name" value="PcaD/CatD"/>
</dbReference>
<dbReference type="Pfam" id="PF00561">
    <property type="entry name" value="Abhydrolase_1"/>
    <property type="match status" value="1"/>
</dbReference>
<dbReference type="Gene3D" id="1.20.1290.10">
    <property type="entry name" value="AhpD-like"/>
    <property type="match status" value="1"/>
</dbReference>
<dbReference type="InterPro" id="IPR052512">
    <property type="entry name" value="4CMD/NDH-1_regulator"/>
</dbReference>
<evidence type="ECO:0000313" key="4">
    <source>
        <dbReference type="Proteomes" id="UP001216674"/>
    </source>
</evidence>
<evidence type="ECO:0000313" key="3">
    <source>
        <dbReference type="EMBL" id="MDF3836249.1"/>
    </source>
</evidence>
<dbReference type="InterPro" id="IPR000073">
    <property type="entry name" value="AB_hydrolase_1"/>
</dbReference>
<dbReference type="GO" id="GO:0047570">
    <property type="term" value="F:3-oxoadipate enol-lactonase activity"/>
    <property type="evidence" value="ECO:0007669"/>
    <property type="project" value="UniProtKB-EC"/>
</dbReference>
<dbReference type="PANTHER" id="PTHR33570">
    <property type="entry name" value="4-CARBOXYMUCONOLACTONE DECARBOXYLASE FAMILY PROTEIN"/>
    <property type="match status" value="1"/>
</dbReference>
<dbReference type="Proteomes" id="UP001216674">
    <property type="component" value="Unassembled WGS sequence"/>
</dbReference>
<dbReference type="EC" id="3.1.1.24" evidence="3"/>
<dbReference type="EMBL" id="JARJLM010000426">
    <property type="protein sequence ID" value="MDF3836249.1"/>
    <property type="molecule type" value="Genomic_DNA"/>
</dbReference>
<organism evidence="3 4">
    <name type="scientific">Cupriavidus basilensis</name>
    <dbReference type="NCBI Taxonomy" id="68895"/>
    <lineage>
        <taxon>Bacteria</taxon>
        <taxon>Pseudomonadati</taxon>
        <taxon>Pseudomonadota</taxon>
        <taxon>Betaproteobacteria</taxon>
        <taxon>Burkholderiales</taxon>
        <taxon>Burkholderiaceae</taxon>
        <taxon>Cupriavidus</taxon>
    </lineage>
</organism>
<dbReference type="SUPFAM" id="SSF53474">
    <property type="entry name" value="alpha/beta-Hydrolases"/>
    <property type="match status" value="1"/>
</dbReference>
<dbReference type="RefSeq" id="WP_017225977.1">
    <property type="nucleotide sequence ID" value="NZ_JARJLM010000426.1"/>
</dbReference>
<evidence type="ECO:0000259" key="2">
    <source>
        <dbReference type="Pfam" id="PF02627"/>
    </source>
</evidence>
<dbReference type="PRINTS" id="PR00111">
    <property type="entry name" value="ABHYDROLASE"/>
</dbReference>
<sequence length="399" mass="42802">MPFIDHAGTRLFYTLEGPDSAPVVIFSNSLGTDHGMWAPQAEALAGRFRVLRYDTRGHGQSVLPPGPCTVAELGSDVIALMDALGIRQAAFCGLSMGGLTGMWLGVNAPQRFTRIVLANTAPRIGTPEAWNTRIEGVMRDGMAPLVDGSLQRWFTPAFVSAAGSRLDDLRAVLRGLDPRGYCASCAAVRDADLRDAVKTIPVPVLVIAGSADPSTTAAEGRALADAIPGARYLELAAAHLSNREQPARFTEALLDFLGSESKRPANDGERYQAGLAVRRAVLGSAHVDRSLARLNPLNDEFQNLITRYAWGEIWTREGLPRHSRSLITIAMMVALNRNEELKLHLRAAANNKVSRDEIKEVLLQTAIYCGVPAANSAFHLAEEVFAAVDAEGGGEAAKG</sequence>
<dbReference type="PANTHER" id="PTHR33570:SF2">
    <property type="entry name" value="CARBOXYMUCONOLACTONE DECARBOXYLASE-LIKE DOMAIN-CONTAINING PROTEIN"/>
    <property type="match status" value="1"/>
</dbReference>
<dbReference type="InterPro" id="IPR029058">
    <property type="entry name" value="AB_hydrolase_fold"/>
</dbReference>
<dbReference type="Pfam" id="PF02627">
    <property type="entry name" value="CMD"/>
    <property type="match status" value="1"/>
</dbReference>
<dbReference type="NCBIfam" id="TIGR02425">
    <property type="entry name" value="decarb_PcaC"/>
    <property type="match status" value="1"/>
</dbReference>
<dbReference type="InterPro" id="IPR029032">
    <property type="entry name" value="AhpD-like"/>
</dbReference>
<dbReference type="InterPro" id="IPR003779">
    <property type="entry name" value="CMD-like"/>
</dbReference>
<proteinExistence type="predicted"/>
<gene>
    <name evidence="3" type="primary">pcaD</name>
    <name evidence="3" type="ORF">P3W85_25345</name>
</gene>
<dbReference type="SUPFAM" id="SSF69118">
    <property type="entry name" value="AhpD-like"/>
    <property type="match status" value="1"/>
</dbReference>
<keyword evidence="3" id="KW-0378">Hydrolase</keyword>
<evidence type="ECO:0000259" key="1">
    <source>
        <dbReference type="Pfam" id="PF00561"/>
    </source>
</evidence>
<reference evidence="3 4" key="1">
    <citation type="submission" date="2023-03" db="EMBL/GenBank/DDBJ databases">
        <title>Draft assemblies of triclosan tolerant bacteria isolated from returned activated sludge.</title>
        <authorList>
            <person name="Van Hamelsveld S."/>
        </authorList>
    </citation>
    <scope>NUCLEOTIDE SEQUENCE [LARGE SCALE GENOMIC DNA]</scope>
    <source>
        <strain evidence="3 4">GW210010_S58</strain>
    </source>
</reference>
<feature type="domain" description="Carboxymuconolactone decarboxylase-like" evidence="2">
    <location>
        <begin position="300"/>
        <end position="383"/>
    </location>
</feature>
<dbReference type="InterPro" id="IPR012788">
    <property type="entry name" value="Decarb_PcaC"/>
</dbReference>
<comment type="caution">
    <text evidence="3">The sequence shown here is derived from an EMBL/GenBank/DDBJ whole genome shotgun (WGS) entry which is preliminary data.</text>
</comment>
<dbReference type="NCBIfam" id="TIGR02427">
    <property type="entry name" value="protocat_pcaD"/>
    <property type="match status" value="1"/>
</dbReference>
<dbReference type="Gene3D" id="3.40.50.1820">
    <property type="entry name" value="alpha/beta hydrolase"/>
    <property type="match status" value="1"/>
</dbReference>
<accession>A0ABT6AUG1</accession>
<feature type="domain" description="AB hydrolase-1" evidence="1">
    <location>
        <begin position="22"/>
        <end position="240"/>
    </location>
</feature>